<evidence type="ECO:0000256" key="11">
    <source>
        <dbReference type="ARBA" id="ARBA00023157"/>
    </source>
</evidence>
<dbReference type="GO" id="GO:0000049">
    <property type="term" value="F:tRNA binding"/>
    <property type="evidence" value="ECO:0007669"/>
    <property type="project" value="UniProtKB-KW"/>
</dbReference>
<dbReference type="CDD" id="cd01998">
    <property type="entry name" value="MnmA_TRMU-like"/>
    <property type="match status" value="1"/>
</dbReference>
<dbReference type="Gene3D" id="3.40.50.620">
    <property type="entry name" value="HUPs"/>
    <property type="match status" value="1"/>
</dbReference>
<comment type="similarity">
    <text evidence="3">Belongs to the MnmA/TRMU family.</text>
</comment>
<dbReference type="Gene3D" id="2.30.30.280">
    <property type="entry name" value="Adenine nucleotide alpha hydrolases-like domains"/>
    <property type="match status" value="1"/>
</dbReference>
<evidence type="ECO:0000256" key="10">
    <source>
        <dbReference type="ARBA" id="ARBA00022884"/>
    </source>
</evidence>
<evidence type="ECO:0000259" key="13">
    <source>
        <dbReference type="Pfam" id="PF20258"/>
    </source>
</evidence>
<dbReference type="Pfam" id="PF20259">
    <property type="entry name" value="tRNA_Me_trans_M"/>
    <property type="match status" value="1"/>
</dbReference>
<evidence type="ECO:0000256" key="7">
    <source>
        <dbReference type="ARBA" id="ARBA00022694"/>
    </source>
</evidence>
<dbReference type="GO" id="GO:0061708">
    <property type="term" value="F:tRNA-5-taurinomethyluridine 2-sulfurtransferase"/>
    <property type="evidence" value="ECO:0007669"/>
    <property type="project" value="UniProtKB-EC"/>
</dbReference>
<dbReference type="Pfam" id="PF03054">
    <property type="entry name" value="tRNA_Me_trans"/>
    <property type="match status" value="1"/>
</dbReference>
<evidence type="ECO:0000256" key="2">
    <source>
        <dbReference type="ARBA" id="ARBA00004173"/>
    </source>
</evidence>
<reference evidence="15 16" key="1">
    <citation type="submission" date="2014-03" db="EMBL/GenBank/DDBJ databases">
        <title>Draft genome of the hookworm Oesophagostomum dentatum.</title>
        <authorList>
            <person name="Mitreva M."/>
        </authorList>
    </citation>
    <scope>NUCLEOTIDE SEQUENCE [LARGE SCALE GENOMIC DNA]</scope>
    <source>
        <strain evidence="15 16">OD-Hann</strain>
    </source>
</reference>
<keyword evidence="9" id="KW-0067">ATP-binding</keyword>
<evidence type="ECO:0000256" key="4">
    <source>
        <dbReference type="ARBA" id="ARBA00011953"/>
    </source>
</evidence>
<dbReference type="GO" id="GO:0002143">
    <property type="term" value="P:tRNA wobble position uridine thiolation"/>
    <property type="evidence" value="ECO:0007669"/>
    <property type="project" value="TreeGrafter"/>
</dbReference>
<dbReference type="InterPro" id="IPR046885">
    <property type="entry name" value="MnmA-like_C"/>
</dbReference>
<evidence type="ECO:0000256" key="3">
    <source>
        <dbReference type="ARBA" id="ARBA00006191"/>
    </source>
</evidence>
<dbReference type="FunFam" id="3.40.50.620:FF:000104">
    <property type="entry name" value="Mitochondrial tRNA-specific 2-thiouridylase 1"/>
    <property type="match status" value="1"/>
</dbReference>
<evidence type="ECO:0000313" key="16">
    <source>
        <dbReference type="Proteomes" id="UP000053660"/>
    </source>
</evidence>
<keyword evidence="16" id="KW-1185">Reference proteome</keyword>
<dbReference type="GO" id="GO:0008168">
    <property type="term" value="F:methyltransferase activity"/>
    <property type="evidence" value="ECO:0007669"/>
    <property type="project" value="UniProtKB-KW"/>
</dbReference>
<evidence type="ECO:0000256" key="8">
    <source>
        <dbReference type="ARBA" id="ARBA00022741"/>
    </source>
</evidence>
<dbReference type="InterPro" id="IPR004506">
    <property type="entry name" value="MnmA-like"/>
</dbReference>
<dbReference type="InterPro" id="IPR046884">
    <property type="entry name" value="MnmA-like_central"/>
</dbReference>
<dbReference type="AlphaFoldDB" id="A0A0B1TD14"/>
<dbReference type="GO" id="GO:0005739">
    <property type="term" value="C:mitochondrion"/>
    <property type="evidence" value="ECO:0007669"/>
    <property type="project" value="UniProtKB-SubCell"/>
</dbReference>
<dbReference type="FunFam" id="2.30.30.280:FF:000001">
    <property type="entry name" value="tRNA-specific 2-thiouridylase MnmA"/>
    <property type="match status" value="1"/>
</dbReference>
<feature type="domain" description="tRNA-specific 2-thiouridylase MnmA-like central" evidence="14">
    <location>
        <begin position="217"/>
        <end position="278"/>
    </location>
</feature>
<keyword evidence="7" id="KW-0819">tRNA processing</keyword>
<dbReference type="GO" id="GO:0005524">
    <property type="term" value="F:ATP binding"/>
    <property type="evidence" value="ECO:0007669"/>
    <property type="project" value="UniProtKB-KW"/>
</dbReference>
<gene>
    <name evidence="15" type="ORF">OESDEN_06062</name>
</gene>
<dbReference type="InterPro" id="IPR014729">
    <property type="entry name" value="Rossmann-like_a/b/a_fold"/>
</dbReference>
<proteinExistence type="inferred from homology"/>
<organism evidence="15 16">
    <name type="scientific">Oesophagostomum dentatum</name>
    <name type="common">Nodular worm</name>
    <dbReference type="NCBI Taxonomy" id="61180"/>
    <lineage>
        <taxon>Eukaryota</taxon>
        <taxon>Metazoa</taxon>
        <taxon>Ecdysozoa</taxon>
        <taxon>Nematoda</taxon>
        <taxon>Chromadorea</taxon>
        <taxon>Rhabditida</taxon>
        <taxon>Rhabditina</taxon>
        <taxon>Rhabditomorpha</taxon>
        <taxon>Strongyloidea</taxon>
        <taxon>Strongylidae</taxon>
        <taxon>Oesophagostomum</taxon>
    </lineage>
</organism>
<keyword evidence="10" id="KW-0694">RNA-binding</keyword>
<comment type="subcellular location">
    <subcellularLocation>
        <location evidence="2">Mitochondrion</location>
    </subcellularLocation>
</comment>
<dbReference type="Proteomes" id="UP000053660">
    <property type="component" value="Unassembled WGS sequence"/>
</dbReference>
<dbReference type="GO" id="GO:0032259">
    <property type="term" value="P:methylation"/>
    <property type="evidence" value="ECO:0007669"/>
    <property type="project" value="UniProtKB-KW"/>
</dbReference>
<evidence type="ECO:0000259" key="14">
    <source>
        <dbReference type="Pfam" id="PF20259"/>
    </source>
</evidence>
<dbReference type="Gene3D" id="2.40.30.10">
    <property type="entry name" value="Translation factors"/>
    <property type="match status" value="1"/>
</dbReference>
<dbReference type="EC" id="2.8.1.14" evidence="4"/>
<name>A0A0B1TD14_OESDE</name>
<dbReference type="InterPro" id="IPR023382">
    <property type="entry name" value="MnmA-like_central_sf"/>
</dbReference>
<keyword evidence="11" id="KW-1015">Disulfide bond</keyword>
<evidence type="ECO:0000313" key="15">
    <source>
        <dbReference type="EMBL" id="KHJ94016.1"/>
    </source>
</evidence>
<keyword evidence="5" id="KW-0820">tRNA-binding</keyword>
<evidence type="ECO:0000256" key="1">
    <source>
        <dbReference type="ARBA" id="ARBA00003986"/>
    </source>
</evidence>
<accession>A0A0B1TD14</accession>
<dbReference type="Pfam" id="PF20258">
    <property type="entry name" value="tRNA_Me_trans_C"/>
    <property type="match status" value="1"/>
</dbReference>
<dbReference type="SUPFAM" id="SSF52402">
    <property type="entry name" value="Adenine nucleotide alpha hydrolases-like"/>
    <property type="match status" value="1"/>
</dbReference>
<comment type="function">
    <text evidence="1">Catalyzes the 2-thiolation of uridine at the wobble position (U34) of mitochondrial tRNA(Lys), tRNA(Glu) and tRNA(Gln). Required for the formation of 5-taurinomethyl-2-thiouridine (tm5s2U) of mitochondrial tRNA(Lys), tRNA(Glu), and tRNA(Gln) at the wobble position. ATP is required to activate the C2 atom of the wobble base.</text>
</comment>
<keyword evidence="15" id="KW-0489">Methyltransferase</keyword>
<dbReference type="NCBIfam" id="TIGR00420">
    <property type="entry name" value="trmU"/>
    <property type="match status" value="1"/>
</dbReference>
<evidence type="ECO:0000256" key="12">
    <source>
        <dbReference type="ARBA" id="ARBA00049564"/>
    </source>
</evidence>
<feature type="domain" description="tRNA-specific 2-thiouridylase MnmA-like C-terminal" evidence="13">
    <location>
        <begin position="290"/>
        <end position="364"/>
    </location>
</feature>
<comment type="catalytic activity">
    <reaction evidence="12">
        <text>5-taurinomethyluridine(34) in tRNA + S-sulfanyl-L-cysteinyl-[protein] + AH2 + ATP = 5-taurinomethyl-2-thiouridine(34) in tRNA + L-cysteinyl-[protein] + A + AMP + diphosphate + H(+)</text>
        <dbReference type="Rhea" id="RHEA:47040"/>
        <dbReference type="Rhea" id="RHEA-COMP:10131"/>
        <dbReference type="Rhea" id="RHEA-COMP:11726"/>
        <dbReference type="Rhea" id="RHEA-COMP:11732"/>
        <dbReference type="Rhea" id="RHEA-COMP:11733"/>
        <dbReference type="ChEBI" id="CHEBI:13193"/>
        <dbReference type="ChEBI" id="CHEBI:15378"/>
        <dbReference type="ChEBI" id="CHEBI:17499"/>
        <dbReference type="ChEBI" id="CHEBI:29950"/>
        <dbReference type="ChEBI" id="CHEBI:30616"/>
        <dbReference type="ChEBI" id="CHEBI:33019"/>
        <dbReference type="ChEBI" id="CHEBI:61963"/>
        <dbReference type="ChEBI" id="CHEBI:87171"/>
        <dbReference type="ChEBI" id="CHEBI:87172"/>
        <dbReference type="ChEBI" id="CHEBI:456215"/>
        <dbReference type="EC" id="2.8.1.14"/>
    </reaction>
</comment>
<evidence type="ECO:0000256" key="6">
    <source>
        <dbReference type="ARBA" id="ARBA00022679"/>
    </source>
</evidence>
<keyword evidence="6 15" id="KW-0808">Transferase</keyword>
<evidence type="ECO:0000256" key="5">
    <source>
        <dbReference type="ARBA" id="ARBA00022555"/>
    </source>
</evidence>
<keyword evidence="8" id="KW-0547">Nucleotide-binding</keyword>
<dbReference type="OrthoDB" id="3685at2759"/>
<evidence type="ECO:0000256" key="9">
    <source>
        <dbReference type="ARBA" id="ARBA00022840"/>
    </source>
</evidence>
<dbReference type="PANTHER" id="PTHR11933:SF5">
    <property type="entry name" value="MITOCHONDRIAL TRNA-SPECIFIC 2-THIOURIDYLASE 1"/>
    <property type="match status" value="1"/>
</dbReference>
<protein>
    <recommendedName>
        <fullName evidence="4">tRNA-5-taurinomethyluridine 2-sulfurtransferase</fullName>
        <ecNumber evidence="4">2.8.1.14</ecNumber>
    </recommendedName>
</protein>
<dbReference type="NCBIfam" id="NF001138">
    <property type="entry name" value="PRK00143.1"/>
    <property type="match status" value="1"/>
</dbReference>
<dbReference type="PANTHER" id="PTHR11933">
    <property type="entry name" value="TRNA 5-METHYLAMINOMETHYL-2-THIOURIDYLATE -METHYLTRANSFERASE"/>
    <property type="match status" value="1"/>
</dbReference>
<dbReference type="EMBL" id="KN550505">
    <property type="protein sequence ID" value="KHJ94016.1"/>
    <property type="molecule type" value="Genomic_DNA"/>
</dbReference>
<sequence>MQRLKVAVGISGGVDSAVAAWLLKKRGFDVHGVYMVNWDTVEEGTSNCPRTKDEADARRVCEKLDIPFSTVNFVKEYWNEVFVKMLDNYRLGRTVVPDIACNRHIKFEHLHNYAIEHLGADLIATGHYASTSFGDFQEKKGNARGIQLLCGIDPLKDQTYFLCTLRQEQLRRAMFPVGSLTKTKVRQIAREQGFDEIADKPESMGICFVGKRKDFDRFIDQYIEPSPGEILTLDGKHLGKHSGVHHFTLGKRVHIQGCHLGYFVARIDAKNNIVYVCEGSYHPSLYTTDFCVLEPQWIERNPLLDRNEATLECRIQRTHPPVPCRVRRINQKFLSVQPILPFRAVADGQMCVFYSGRECLGGGEVQHIISTLSYN</sequence>
<dbReference type="HAMAP" id="MF_00144">
    <property type="entry name" value="tRNA_thiouridyl_MnmA"/>
    <property type="match status" value="1"/>
</dbReference>